<dbReference type="PIRSF" id="PIRSF005353">
    <property type="entry name" value="PbuG"/>
    <property type="match status" value="1"/>
</dbReference>
<feature type="transmembrane region" description="Helical" evidence="9">
    <location>
        <begin position="105"/>
        <end position="123"/>
    </location>
</feature>
<evidence type="ECO:0000256" key="5">
    <source>
        <dbReference type="ARBA" id="ARBA00022692"/>
    </source>
</evidence>
<dbReference type="InterPro" id="IPR045018">
    <property type="entry name" value="Azg-like"/>
</dbReference>
<feature type="transmembrane region" description="Helical" evidence="9">
    <location>
        <begin position="179"/>
        <end position="212"/>
    </location>
</feature>
<dbReference type="PANTHER" id="PTHR43337:SF1">
    <property type="entry name" value="XANTHINE_URACIL PERMEASE C887.17-RELATED"/>
    <property type="match status" value="1"/>
</dbReference>
<keyword evidence="11" id="KW-1185">Reference proteome</keyword>
<dbReference type="PANTHER" id="PTHR43337">
    <property type="entry name" value="XANTHINE/URACIL PERMEASE C887.17-RELATED"/>
    <property type="match status" value="1"/>
</dbReference>
<reference evidence="10 11" key="1">
    <citation type="journal article" date="2007" name="Int. J. Syst. Evol. Microbiol.">
        <title>Halomonas saccharevitans sp. nov., Halomonas arcis sp. nov. and Halomonas subterranea sp. nov., halophilic bacteria isolated from hypersaline environments of China.</title>
        <authorList>
            <person name="Xu X.W."/>
            <person name="Wu Y.H."/>
            <person name="Zhou Z."/>
            <person name="Wang C.S."/>
            <person name="Zhou Y.G."/>
            <person name="Zhang H.B."/>
            <person name="Wang Y."/>
            <person name="Wu M."/>
        </authorList>
    </citation>
    <scope>NUCLEOTIDE SEQUENCE [LARGE SCALE GENOMIC DNA]</scope>
    <source>
        <strain evidence="10 11">TBZ3</strain>
    </source>
</reference>
<sequence length="434" mass="45202">MLKRLIDNHFKLAEHHTNVKTEVIAGITTFLTMAYIIFVNPSILSQTGMDYGAVFVATCVAAAVGCLIMGLWANYPIAQAPGMGLNAFFTYGVVLGMGYTWEAALGAVFFSGFIFFLLSVFRIREWIINSIPLSLRLGIAAGIGLFLAMIALKNAGIVVANEATYVSLGDLTEPSALYALLGFFAITAMAYLRVTGAVMIGILGITALAMVLGHNEFGGVVSMPPSIAPTLMALDLAGAFDVAMLSVIFAFLFVDLFDTSGTLVGVAHKGGLLDENGKLPRLGRAMMADSGASMAGAVLGTSTTTSYVESTAGIVSGGRTGLTAVVVAVLFLISLFFAPLAGSIPSYATAGALLYVAVLMAGSLSHANWDDPTEAAPVLIAALAMPLTFSIAEGIALGFISFAAIKALSGRFQDLNPAVIVLALLFVAKFLFLS</sequence>
<keyword evidence="6 8" id="KW-1133">Transmembrane helix</keyword>
<comment type="subcellular location">
    <subcellularLocation>
        <location evidence="1 8">Cell membrane</location>
        <topology evidence="1 8">Multi-pass membrane protein</topology>
    </subcellularLocation>
</comment>
<dbReference type="GO" id="GO:0005886">
    <property type="term" value="C:plasma membrane"/>
    <property type="evidence" value="ECO:0007669"/>
    <property type="project" value="UniProtKB-SubCell"/>
</dbReference>
<keyword evidence="3 8" id="KW-0813">Transport</keyword>
<evidence type="ECO:0000256" key="2">
    <source>
        <dbReference type="ARBA" id="ARBA00005697"/>
    </source>
</evidence>
<comment type="similarity">
    <text evidence="2 8">Belongs to the nucleobase:cation symporter-2 (NCS2) (TC 2.A.40) family. Azg-like subfamily.</text>
</comment>
<comment type="caution">
    <text evidence="10">The sequence shown here is derived from an EMBL/GenBank/DDBJ whole genome shotgun (WGS) entry which is preliminary data.</text>
</comment>
<feature type="transmembrane region" description="Helical" evidence="9">
    <location>
        <begin position="347"/>
        <end position="367"/>
    </location>
</feature>
<keyword evidence="7 8" id="KW-0472">Membrane</keyword>
<dbReference type="InterPro" id="IPR006043">
    <property type="entry name" value="NCS2"/>
</dbReference>
<evidence type="ECO:0000256" key="7">
    <source>
        <dbReference type="ARBA" id="ARBA00023136"/>
    </source>
</evidence>
<dbReference type="EMBL" id="VBUI01000027">
    <property type="protein sequence ID" value="TLF47384.1"/>
    <property type="molecule type" value="Genomic_DNA"/>
</dbReference>
<dbReference type="RefSeq" id="WP_138182442.1">
    <property type="nucleotide sequence ID" value="NZ_VBUI01000027.1"/>
</dbReference>
<feature type="transmembrane region" description="Helical" evidence="9">
    <location>
        <begin position="379"/>
        <end position="403"/>
    </location>
</feature>
<evidence type="ECO:0000256" key="6">
    <source>
        <dbReference type="ARBA" id="ARBA00022989"/>
    </source>
</evidence>
<dbReference type="InterPro" id="IPR026033">
    <property type="entry name" value="Azg-like_bact_archaea"/>
</dbReference>
<keyword evidence="5 8" id="KW-0812">Transmembrane</keyword>
<evidence type="ECO:0000313" key="11">
    <source>
        <dbReference type="Proteomes" id="UP000306973"/>
    </source>
</evidence>
<protein>
    <submittedName>
        <fullName evidence="10">NCS2 family permease</fullName>
    </submittedName>
</protein>
<feature type="transmembrane region" description="Helical" evidence="9">
    <location>
        <begin position="415"/>
        <end position="433"/>
    </location>
</feature>
<name>A0A5R8MCT5_9GAMM</name>
<feature type="transmembrane region" description="Helical" evidence="9">
    <location>
        <begin position="21"/>
        <end position="39"/>
    </location>
</feature>
<gene>
    <name evidence="10" type="ORF">FEI13_15590</name>
</gene>
<evidence type="ECO:0000256" key="4">
    <source>
        <dbReference type="ARBA" id="ARBA00022475"/>
    </source>
</evidence>
<dbReference type="GO" id="GO:0015207">
    <property type="term" value="F:adenine transmembrane transporter activity"/>
    <property type="evidence" value="ECO:0007669"/>
    <property type="project" value="TreeGrafter"/>
</dbReference>
<accession>A0A5R8MCT5</accession>
<dbReference type="AlphaFoldDB" id="A0A5R8MCT5"/>
<evidence type="ECO:0000256" key="9">
    <source>
        <dbReference type="SAM" id="Phobius"/>
    </source>
</evidence>
<feature type="transmembrane region" description="Helical" evidence="9">
    <location>
        <begin position="135"/>
        <end position="159"/>
    </location>
</feature>
<evidence type="ECO:0000256" key="1">
    <source>
        <dbReference type="ARBA" id="ARBA00004651"/>
    </source>
</evidence>
<dbReference type="OrthoDB" id="9808458at2"/>
<feature type="transmembrane region" description="Helical" evidence="9">
    <location>
        <begin position="321"/>
        <end position="340"/>
    </location>
</feature>
<proteinExistence type="inferred from homology"/>
<evidence type="ECO:0000313" key="10">
    <source>
        <dbReference type="EMBL" id="TLF47384.1"/>
    </source>
</evidence>
<dbReference type="Proteomes" id="UP000306973">
    <property type="component" value="Unassembled WGS sequence"/>
</dbReference>
<keyword evidence="4 8" id="KW-1003">Cell membrane</keyword>
<dbReference type="Pfam" id="PF00860">
    <property type="entry name" value="Xan_ur_permease"/>
    <property type="match status" value="1"/>
</dbReference>
<organism evidence="10 11">
    <name type="scientific">Halomonas urmiana</name>
    <dbReference type="NCBI Taxonomy" id="490901"/>
    <lineage>
        <taxon>Bacteria</taxon>
        <taxon>Pseudomonadati</taxon>
        <taxon>Pseudomonadota</taxon>
        <taxon>Gammaproteobacteria</taxon>
        <taxon>Oceanospirillales</taxon>
        <taxon>Halomonadaceae</taxon>
        <taxon>Halomonas</taxon>
    </lineage>
</organism>
<evidence type="ECO:0000256" key="3">
    <source>
        <dbReference type="ARBA" id="ARBA00022448"/>
    </source>
</evidence>
<feature type="transmembrane region" description="Helical" evidence="9">
    <location>
        <begin position="233"/>
        <end position="254"/>
    </location>
</feature>
<feature type="transmembrane region" description="Helical" evidence="9">
    <location>
        <begin position="51"/>
        <end position="73"/>
    </location>
</feature>
<evidence type="ECO:0000256" key="8">
    <source>
        <dbReference type="PIRNR" id="PIRNR005353"/>
    </source>
</evidence>